<feature type="transmembrane region" description="Helical" evidence="11">
    <location>
        <begin position="107"/>
        <end position="125"/>
    </location>
</feature>
<proteinExistence type="predicted"/>
<dbReference type="InterPro" id="IPR001851">
    <property type="entry name" value="ABC_transp_permease"/>
</dbReference>
<feature type="transmembrane region" description="Helical" evidence="11">
    <location>
        <begin position="56"/>
        <end position="76"/>
    </location>
</feature>
<evidence type="ECO:0000313" key="12">
    <source>
        <dbReference type="EMBL" id="MCM1989837.1"/>
    </source>
</evidence>
<keyword evidence="2" id="KW-0813">Transport</keyword>
<dbReference type="PANTHER" id="PTHR32196">
    <property type="entry name" value="ABC TRANSPORTER PERMEASE PROTEIN YPHD-RELATED-RELATED"/>
    <property type="match status" value="1"/>
</dbReference>
<evidence type="ECO:0000256" key="6">
    <source>
        <dbReference type="ARBA" id="ARBA00022692"/>
    </source>
</evidence>
<keyword evidence="7 11" id="KW-1133">Transmembrane helix</keyword>
<dbReference type="Proteomes" id="UP001056429">
    <property type="component" value="Unassembled WGS sequence"/>
</dbReference>
<dbReference type="AlphaFoldDB" id="A0A9J6P1S5"/>
<keyword evidence="13" id="KW-1185">Reference proteome</keyword>
<evidence type="ECO:0000313" key="13">
    <source>
        <dbReference type="Proteomes" id="UP001056429"/>
    </source>
</evidence>
<reference evidence="12" key="1">
    <citation type="journal article" date="2021" name="mSystems">
        <title>Bacteria and Archaea Synergistically Convert Glycine Betaine to Biogenic Methane in the Formosa Cold Seep of the South China Sea.</title>
        <authorList>
            <person name="Li L."/>
            <person name="Zhang W."/>
            <person name="Zhang S."/>
            <person name="Song L."/>
            <person name="Sun Q."/>
            <person name="Zhang H."/>
            <person name="Xiang H."/>
            <person name="Dong X."/>
        </authorList>
    </citation>
    <scope>NUCLEOTIDE SEQUENCE</scope>
    <source>
        <strain evidence="12">ZWT</strain>
    </source>
</reference>
<evidence type="ECO:0000256" key="4">
    <source>
        <dbReference type="ARBA" id="ARBA00022519"/>
    </source>
</evidence>
<keyword evidence="6 11" id="KW-0812">Transmembrane</keyword>
<feature type="transmembrane region" description="Helical" evidence="11">
    <location>
        <begin position="229"/>
        <end position="250"/>
    </location>
</feature>
<evidence type="ECO:0000256" key="9">
    <source>
        <dbReference type="ARBA" id="ARBA00035611"/>
    </source>
</evidence>
<evidence type="ECO:0000256" key="11">
    <source>
        <dbReference type="SAM" id="Phobius"/>
    </source>
</evidence>
<dbReference type="RefSeq" id="WP_250858859.1">
    <property type="nucleotide sequence ID" value="NZ_JAGSOJ010000002.1"/>
</dbReference>
<reference evidence="12" key="2">
    <citation type="submission" date="2021-04" db="EMBL/GenBank/DDBJ databases">
        <authorList>
            <person name="Dong X."/>
        </authorList>
    </citation>
    <scope>NUCLEOTIDE SEQUENCE</scope>
    <source>
        <strain evidence="12">ZWT</strain>
    </source>
</reference>
<keyword evidence="4" id="KW-0997">Cell inner membrane</keyword>
<dbReference type="Pfam" id="PF02653">
    <property type="entry name" value="BPD_transp_2"/>
    <property type="match status" value="1"/>
</dbReference>
<evidence type="ECO:0000256" key="8">
    <source>
        <dbReference type="ARBA" id="ARBA00023136"/>
    </source>
</evidence>
<feature type="transmembrane region" description="Helical" evidence="11">
    <location>
        <begin position="302"/>
        <end position="324"/>
    </location>
</feature>
<sequence>MAQQDKLNNKSVLDIIKFQLKNNIRQYTMFIALIGIMVIFSLLNGNFFTPRNLSTLMLQTAHIAILACGVVLVIVAGHIDLSIGAVVGLTGATCAILMRNFGGGPGGIALAVIITLAIGAIIGLWQGYWVAYRNVPAFIVTLAGMMFFNGLLLKITNGETVTVPNAFKVIGQDYIPTIFGGSNSVKDMIPHNTTIIMLIAIIAIYVIMELRKRKERETYEFEVLPSTLFVLKLLVVISMISFVFIILSLYRGVPYSTLLLMVVGGLYTFITTKTTFGRHVYAIGGNKEAAKLSGIDIKKRTLWIFISSGILGAIGGMLFTARLASATAAAGQGMELEVIAAAIIGGTSTLGGEGTIMGAIVGALVMATLNNGMLLMDVGTPERLIVKGFVLLLAVWIDISTRKKNA</sequence>
<dbReference type="PANTHER" id="PTHR32196:SF32">
    <property type="entry name" value="XYLOSE TRANSPORT SYSTEM PERMEASE PROTEIN XYLH"/>
    <property type="match status" value="1"/>
</dbReference>
<keyword evidence="5" id="KW-0762">Sugar transport</keyword>
<evidence type="ECO:0000256" key="5">
    <source>
        <dbReference type="ARBA" id="ARBA00022597"/>
    </source>
</evidence>
<dbReference type="CDD" id="cd06579">
    <property type="entry name" value="TM_PBP1_transp_AraH_like"/>
    <property type="match status" value="1"/>
</dbReference>
<keyword evidence="3" id="KW-1003">Cell membrane</keyword>
<evidence type="ECO:0000256" key="10">
    <source>
        <dbReference type="ARBA" id="ARBA00035686"/>
    </source>
</evidence>
<keyword evidence="8 11" id="KW-0472">Membrane</keyword>
<name>A0A9J6P1S5_9CLOT</name>
<comment type="function">
    <text evidence="9">Part of the binding-protein-dependent transport system for D-xylose. Probably responsible for the translocation of the substrate across the membrane.</text>
</comment>
<gene>
    <name evidence="12" type="ORF">KDK92_08805</name>
</gene>
<comment type="subcellular location">
    <subcellularLocation>
        <location evidence="1">Cell membrane</location>
        <topology evidence="1">Multi-pass membrane protein</topology>
    </subcellularLocation>
</comment>
<evidence type="ECO:0000256" key="7">
    <source>
        <dbReference type="ARBA" id="ARBA00022989"/>
    </source>
</evidence>
<evidence type="ECO:0000256" key="2">
    <source>
        <dbReference type="ARBA" id="ARBA00022448"/>
    </source>
</evidence>
<evidence type="ECO:0000256" key="3">
    <source>
        <dbReference type="ARBA" id="ARBA00022475"/>
    </source>
</evidence>
<dbReference type="EMBL" id="JAGSOJ010000002">
    <property type="protein sequence ID" value="MCM1989837.1"/>
    <property type="molecule type" value="Genomic_DNA"/>
</dbReference>
<protein>
    <recommendedName>
        <fullName evidence="10">Xylose transport system permease protein XylH</fullName>
    </recommendedName>
</protein>
<dbReference type="GO" id="GO:0005886">
    <property type="term" value="C:plasma membrane"/>
    <property type="evidence" value="ECO:0007669"/>
    <property type="project" value="UniProtKB-SubCell"/>
</dbReference>
<accession>A0A9J6P1S5</accession>
<evidence type="ECO:0000256" key="1">
    <source>
        <dbReference type="ARBA" id="ARBA00004651"/>
    </source>
</evidence>
<feature type="transmembrane region" description="Helical" evidence="11">
    <location>
        <begin position="336"/>
        <end position="364"/>
    </location>
</feature>
<feature type="transmembrane region" description="Helical" evidence="11">
    <location>
        <begin position="83"/>
        <end position="101"/>
    </location>
</feature>
<feature type="transmembrane region" description="Helical" evidence="11">
    <location>
        <begin position="27"/>
        <end position="44"/>
    </location>
</feature>
<organism evidence="12 13">
    <name type="scientific">Oceanirhabdus seepicola</name>
    <dbReference type="NCBI Taxonomy" id="2828781"/>
    <lineage>
        <taxon>Bacteria</taxon>
        <taxon>Bacillati</taxon>
        <taxon>Bacillota</taxon>
        <taxon>Clostridia</taxon>
        <taxon>Eubacteriales</taxon>
        <taxon>Clostridiaceae</taxon>
        <taxon>Oceanirhabdus</taxon>
    </lineage>
</organism>
<feature type="transmembrane region" description="Helical" evidence="11">
    <location>
        <begin position="189"/>
        <end position="208"/>
    </location>
</feature>
<comment type="caution">
    <text evidence="12">The sequence shown here is derived from an EMBL/GenBank/DDBJ whole genome shotgun (WGS) entry which is preliminary data.</text>
</comment>
<feature type="transmembrane region" description="Helical" evidence="11">
    <location>
        <begin position="137"/>
        <end position="155"/>
    </location>
</feature>
<dbReference type="GO" id="GO:0022857">
    <property type="term" value="F:transmembrane transporter activity"/>
    <property type="evidence" value="ECO:0007669"/>
    <property type="project" value="InterPro"/>
</dbReference>